<dbReference type="InterPro" id="IPR001670">
    <property type="entry name" value="ADH_Fe/GldA"/>
</dbReference>
<dbReference type="RefSeq" id="WP_281808476.1">
    <property type="nucleotide sequence ID" value="NZ_BSDO01000005.1"/>
</dbReference>
<evidence type="ECO:0000313" key="11">
    <source>
        <dbReference type="Proteomes" id="UP001245370"/>
    </source>
</evidence>
<evidence type="ECO:0000256" key="4">
    <source>
        <dbReference type="ARBA" id="ARBA00023027"/>
    </source>
</evidence>
<dbReference type="Pfam" id="PF25137">
    <property type="entry name" value="ADH_Fe_C"/>
    <property type="match status" value="1"/>
</dbReference>
<name>A0A9W6CMU8_XANFL</name>
<dbReference type="PANTHER" id="PTHR11496">
    <property type="entry name" value="ALCOHOL DEHYDROGENASE"/>
    <property type="match status" value="1"/>
</dbReference>
<dbReference type="PANTHER" id="PTHR11496:SF102">
    <property type="entry name" value="ALCOHOL DEHYDROGENASE 4"/>
    <property type="match status" value="1"/>
</dbReference>
<evidence type="ECO:0000259" key="6">
    <source>
        <dbReference type="Pfam" id="PF00465"/>
    </source>
</evidence>
<protein>
    <submittedName>
        <fullName evidence="9">Alcohol dehydrogenase class IV</fullName>
    </submittedName>
    <submittedName>
        <fullName evidence="8">NAD-dependent 4-hydroxybutyrate dehydrogenase</fullName>
    </submittedName>
</protein>
<accession>A0A9W6CMU8</accession>
<reference evidence="8" key="1">
    <citation type="submission" date="2022-12" db="EMBL/GenBank/DDBJ databases">
        <title>Reference genome sequencing for broad-spectrum identification of bacterial and archaeal isolates by mass spectrometry.</title>
        <authorList>
            <person name="Sekiguchi Y."/>
            <person name="Tourlousse D.M."/>
        </authorList>
    </citation>
    <scope>NUCLEOTIDE SEQUENCE</scope>
    <source>
        <strain evidence="8">301</strain>
    </source>
</reference>
<dbReference type="PROSITE" id="PS00913">
    <property type="entry name" value="ADH_IRON_1"/>
    <property type="match status" value="1"/>
</dbReference>
<proteinExistence type="inferred from homology"/>
<dbReference type="Gene3D" id="1.20.1090.10">
    <property type="entry name" value="Dehydroquinate synthase-like - alpha domain"/>
    <property type="match status" value="1"/>
</dbReference>
<dbReference type="AlphaFoldDB" id="A0A9W6CMU8"/>
<feature type="domain" description="Alcohol dehydrogenase iron-type/glycerol dehydrogenase GldA" evidence="6">
    <location>
        <begin position="9"/>
        <end position="176"/>
    </location>
</feature>
<dbReference type="Proteomes" id="UP001245370">
    <property type="component" value="Unassembled WGS sequence"/>
</dbReference>
<dbReference type="GO" id="GO:0004022">
    <property type="term" value="F:alcohol dehydrogenase (NAD+) activity"/>
    <property type="evidence" value="ECO:0007669"/>
    <property type="project" value="UniProtKB-EC"/>
</dbReference>
<dbReference type="Pfam" id="PF00465">
    <property type="entry name" value="Fe-ADH"/>
    <property type="match status" value="1"/>
</dbReference>
<dbReference type="InterPro" id="IPR039697">
    <property type="entry name" value="Alcohol_dehydrogenase_Fe"/>
</dbReference>
<dbReference type="InterPro" id="IPR018211">
    <property type="entry name" value="ADH_Fe_CS"/>
</dbReference>
<evidence type="ECO:0000313" key="10">
    <source>
        <dbReference type="Proteomes" id="UP001144397"/>
    </source>
</evidence>
<keyword evidence="11" id="KW-1185">Reference proteome</keyword>
<dbReference type="SUPFAM" id="SSF56796">
    <property type="entry name" value="Dehydroquinate synthase-like"/>
    <property type="match status" value="1"/>
</dbReference>
<dbReference type="Proteomes" id="UP001144397">
    <property type="component" value="Unassembled WGS sequence"/>
</dbReference>
<dbReference type="Gene3D" id="3.40.50.1970">
    <property type="match status" value="1"/>
</dbReference>
<organism evidence="8 10">
    <name type="scientific">Xanthobacter flavus</name>
    <dbReference type="NCBI Taxonomy" id="281"/>
    <lineage>
        <taxon>Bacteria</taxon>
        <taxon>Pseudomonadati</taxon>
        <taxon>Pseudomonadota</taxon>
        <taxon>Alphaproteobacteria</taxon>
        <taxon>Hyphomicrobiales</taxon>
        <taxon>Xanthobacteraceae</taxon>
        <taxon>Xanthobacter</taxon>
    </lineage>
</organism>
<evidence type="ECO:0000256" key="3">
    <source>
        <dbReference type="ARBA" id="ARBA00023002"/>
    </source>
</evidence>
<comment type="cofactor">
    <cofactor evidence="1">
        <name>Fe cation</name>
        <dbReference type="ChEBI" id="CHEBI:24875"/>
    </cofactor>
</comment>
<reference evidence="9 11" key="2">
    <citation type="submission" date="2023-07" db="EMBL/GenBank/DDBJ databases">
        <title>Genomic Encyclopedia of Type Strains, Phase IV (KMG-IV): sequencing the most valuable type-strain genomes for metagenomic binning, comparative biology and taxonomic classification.</title>
        <authorList>
            <person name="Goeker M."/>
        </authorList>
    </citation>
    <scope>NUCLEOTIDE SEQUENCE [LARGE SCALE GENOMIC DNA]</scope>
    <source>
        <strain evidence="9 11">DSM 338</strain>
    </source>
</reference>
<gene>
    <name evidence="8" type="primary">gbd</name>
    <name evidence="9" type="ORF">GGQ86_003636</name>
    <name evidence="8" type="ORF">XFLAVUS301_33030</name>
</gene>
<dbReference type="GeneID" id="95764085"/>
<evidence type="ECO:0000256" key="1">
    <source>
        <dbReference type="ARBA" id="ARBA00001962"/>
    </source>
</evidence>
<dbReference type="InterPro" id="IPR056798">
    <property type="entry name" value="ADH_Fe_C"/>
</dbReference>
<feature type="domain" description="Fe-containing alcohol dehydrogenase-like C-terminal" evidence="7">
    <location>
        <begin position="187"/>
        <end position="373"/>
    </location>
</feature>
<dbReference type="EMBL" id="BSDO01000005">
    <property type="protein sequence ID" value="GLI23629.1"/>
    <property type="molecule type" value="Genomic_DNA"/>
</dbReference>
<evidence type="ECO:0000313" key="8">
    <source>
        <dbReference type="EMBL" id="GLI23629.1"/>
    </source>
</evidence>
<evidence type="ECO:0000313" key="9">
    <source>
        <dbReference type="EMBL" id="MDR6335146.1"/>
    </source>
</evidence>
<dbReference type="CDD" id="cd14861">
    <property type="entry name" value="Fe-ADH-like"/>
    <property type="match status" value="1"/>
</dbReference>
<keyword evidence="4" id="KW-0520">NAD</keyword>
<comment type="similarity">
    <text evidence="2">Belongs to the iron-containing alcohol dehydrogenase family.</text>
</comment>
<dbReference type="GO" id="GO:0046872">
    <property type="term" value="F:metal ion binding"/>
    <property type="evidence" value="ECO:0007669"/>
    <property type="project" value="InterPro"/>
</dbReference>
<dbReference type="EMBL" id="JAVDPY010000006">
    <property type="protein sequence ID" value="MDR6335146.1"/>
    <property type="molecule type" value="Genomic_DNA"/>
</dbReference>
<comment type="caution">
    <text evidence="8">The sequence shown here is derived from an EMBL/GenBank/DDBJ whole genome shotgun (WGS) entry which is preliminary data.</text>
</comment>
<keyword evidence="3" id="KW-0560">Oxidoreductase</keyword>
<evidence type="ECO:0000256" key="2">
    <source>
        <dbReference type="ARBA" id="ARBA00007358"/>
    </source>
</evidence>
<evidence type="ECO:0000256" key="5">
    <source>
        <dbReference type="ARBA" id="ARBA00049243"/>
    </source>
</evidence>
<comment type="catalytic activity">
    <reaction evidence="5">
        <text>a primary alcohol + NAD(+) = an aldehyde + NADH + H(+)</text>
        <dbReference type="Rhea" id="RHEA:10736"/>
        <dbReference type="ChEBI" id="CHEBI:15378"/>
        <dbReference type="ChEBI" id="CHEBI:15734"/>
        <dbReference type="ChEBI" id="CHEBI:17478"/>
        <dbReference type="ChEBI" id="CHEBI:57540"/>
        <dbReference type="ChEBI" id="CHEBI:57945"/>
        <dbReference type="EC" id="1.1.1.1"/>
    </reaction>
</comment>
<sequence>MPLLQFVNRVWFEQGAVKRIGGELGRLGIRRPLVCTDRGIVAAGIADAVKAHWPAEVPWIMFDETPANPTESAVRTALALYRAEGCDGIVAIGGGSPIDLGKAVNLLVGHPEPLAQYETAKKGLGKIGPVGPLIAVPTTAGTGTEVSVGTVIITEDGRKSTIASPHLIPAVAICDPALTLGLPKLLTAATGMDAVTHCIEAYLSPLYNPIADAIGLDGLSRAVARGALERAVSDGSDVTARTEMMMAALEGALAFTKGLGAVHSMSHAAARIEGLKLHHGTLNAVILPTVLRFNAAHCVTKMAALARAMELSDAAALPEAIEALNARLGLPRTLREMGVAEAAIPELVAYADADVSSLTNPVRPTREDYARLFAGLVSG</sequence>
<evidence type="ECO:0000259" key="7">
    <source>
        <dbReference type="Pfam" id="PF25137"/>
    </source>
</evidence>
<dbReference type="FunFam" id="3.40.50.1970:FF:000003">
    <property type="entry name" value="Alcohol dehydrogenase, iron-containing"/>
    <property type="match status" value="1"/>
</dbReference>